<dbReference type="PANTHER" id="PTHR37297">
    <property type="entry name" value="PROTEIN NRDI"/>
    <property type="match status" value="1"/>
</dbReference>
<evidence type="ECO:0000256" key="3">
    <source>
        <dbReference type="HAMAP-Rule" id="MF_00128"/>
    </source>
</evidence>
<comment type="function">
    <text evidence="1 3">Probably involved in ribonucleotide reductase function.</text>
</comment>
<dbReference type="PANTHER" id="PTHR37297:SF1">
    <property type="entry name" value="PROTEIN NRDI"/>
    <property type="match status" value="1"/>
</dbReference>
<gene>
    <name evidence="3 4" type="primary">nrdI</name>
    <name evidence="4" type="ORF">OF376_02515</name>
</gene>
<dbReference type="Gene3D" id="3.40.50.360">
    <property type="match status" value="1"/>
</dbReference>
<evidence type="ECO:0000256" key="1">
    <source>
        <dbReference type="ARBA" id="ARBA00003999"/>
    </source>
</evidence>
<dbReference type="EMBL" id="JAOXHL010000003">
    <property type="protein sequence ID" value="MCV3728635.1"/>
    <property type="molecule type" value="Genomic_DNA"/>
</dbReference>
<dbReference type="InterPro" id="IPR020852">
    <property type="entry name" value="RNR_Ib_NrdI_bac"/>
</dbReference>
<dbReference type="Proteomes" id="UP001208245">
    <property type="component" value="Unassembled WGS sequence"/>
</dbReference>
<dbReference type="PIRSF" id="PIRSF005087">
    <property type="entry name" value="NrdI"/>
    <property type="match status" value="1"/>
</dbReference>
<dbReference type="InterPro" id="IPR004465">
    <property type="entry name" value="RNR_NrdI"/>
</dbReference>
<name>A0ABT3BN53_9BACT</name>
<comment type="similarity">
    <text evidence="2 3">Belongs to the NrdI family.</text>
</comment>
<reference evidence="4 5" key="1">
    <citation type="journal article" date="2020" name="Int. J. Syst. Evol. Microbiol.">
        <title>Ureaplasma miroungigenitalium sp. nov. isolated from northern elephant seals (Mirounga angustirostris) and Ureaplasma zalophigenitalium sp. nov. isolated from California sea lions (Zalophus californianus).</title>
        <authorList>
            <person name="Volokhov D.V."/>
            <person name="Gulland F.M."/>
            <person name="Gao Y."/>
            <person name="Chizhikov V.E."/>
        </authorList>
    </citation>
    <scope>NUCLEOTIDE SEQUENCE [LARGE SCALE GENOMIC DNA]</scope>
    <source>
        <strain evidence="4 5">ES3182-GEN</strain>
    </source>
</reference>
<dbReference type="InterPro" id="IPR029039">
    <property type="entry name" value="Flavoprotein-like_sf"/>
</dbReference>
<dbReference type="Pfam" id="PF07972">
    <property type="entry name" value="Flavodoxin_NdrI"/>
    <property type="match status" value="1"/>
</dbReference>
<dbReference type="SUPFAM" id="SSF52218">
    <property type="entry name" value="Flavoproteins"/>
    <property type="match status" value="1"/>
</dbReference>
<organism evidence="4 5">
    <name type="scientific">Ureaplasma miroungigenitalium</name>
    <dbReference type="NCBI Taxonomy" id="1042321"/>
    <lineage>
        <taxon>Bacteria</taxon>
        <taxon>Bacillati</taxon>
        <taxon>Mycoplasmatota</taxon>
        <taxon>Mycoplasmoidales</taxon>
        <taxon>Mycoplasmoidaceae</taxon>
        <taxon>Ureaplasma</taxon>
    </lineage>
</organism>
<evidence type="ECO:0000313" key="5">
    <source>
        <dbReference type="Proteomes" id="UP001208245"/>
    </source>
</evidence>
<sequence length="157" mass="17989">MSHEVYKLIHHEEIKKPSGEVLVVYFSSHSNNTHRFVLKTGLRAKRIPIDLDEELLVNEDYVLFCPTYSGGGSETDGAVPKQVIKFLNNRQNREHCYGVIPSGNTNFNDTYCLAGPIISQKLNVPILYQYELLGTKYDVENVISILNKFWGKDEQRQ</sequence>
<dbReference type="NCBIfam" id="TIGR00333">
    <property type="entry name" value="nrdI"/>
    <property type="match status" value="1"/>
</dbReference>
<evidence type="ECO:0000313" key="4">
    <source>
        <dbReference type="EMBL" id="MCV3728635.1"/>
    </source>
</evidence>
<dbReference type="HAMAP" id="MF_00128">
    <property type="entry name" value="NrdI"/>
    <property type="match status" value="1"/>
</dbReference>
<keyword evidence="5" id="KW-1185">Reference proteome</keyword>
<evidence type="ECO:0000256" key="2">
    <source>
        <dbReference type="ARBA" id="ARBA00009942"/>
    </source>
</evidence>
<accession>A0ABT3BN53</accession>
<comment type="caution">
    <text evidence="4">The sequence shown here is derived from an EMBL/GenBank/DDBJ whole genome shotgun (WGS) entry which is preliminary data.</text>
</comment>
<protein>
    <recommendedName>
        <fullName evidence="3">Protein NrdI</fullName>
    </recommendedName>
</protein>
<proteinExistence type="inferred from homology"/>
<dbReference type="RefSeq" id="WP_263821948.1">
    <property type="nucleotide sequence ID" value="NZ_JAOXHK010000003.1"/>
</dbReference>